<evidence type="ECO:0000313" key="4">
    <source>
        <dbReference type="EMBL" id="KAJ1159262.1"/>
    </source>
</evidence>
<dbReference type="SUPFAM" id="SSF52047">
    <property type="entry name" value="RNI-like"/>
    <property type="match status" value="2"/>
</dbReference>
<dbReference type="Gene3D" id="3.80.10.10">
    <property type="entry name" value="Ribonuclease Inhibitor"/>
    <property type="match status" value="2"/>
</dbReference>
<name>A0AAV7S5R0_PLEWA</name>
<dbReference type="SMART" id="SM00368">
    <property type="entry name" value="LRR_RI"/>
    <property type="match status" value="12"/>
</dbReference>
<evidence type="ECO:0000256" key="3">
    <source>
        <dbReference type="ARBA" id="ARBA00022737"/>
    </source>
</evidence>
<comment type="caution">
    <text evidence="4">The sequence shown here is derived from an EMBL/GenBank/DDBJ whole genome shotgun (WGS) entry which is preliminary data.</text>
</comment>
<dbReference type="Pfam" id="PF13516">
    <property type="entry name" value="LRR_6"/>
    <property type="match status" value="6"/>
</dbReference>
<evidence type="ECO:0000313" key="5">
    <source>
        <dbReference type="Proteomes" id="UP001066276"/>
    </source>
</evidence>
<dbReference type="GO" id="GO:0005737">
    <property type="term" value="C:cytoplasm"/>
    <property type="evidence" value="ECO:0007669"/>
    <property type="project" value="UniProtKB-SubCell"/>
</dbReference>
<dbReference type="Proteomes" id="UP001066276">
    <property type="component" value="Chromosome 5"/>
</dbReference>
<keyword evidence="3" id="KW-0677">Repeat</keyword>
<keyword evidence="2" id="KW-0963">Cytoplasm</keyword>
<dbReference type="EMBL" id="JANPWB010000009">
    <property type="protein sequence ID" value="KAJ1159262.1"/>
    <property type="molecule type" value="Genomic_DNA"/>
</dbReference>
<dbReference type="CDD" id="cd00116">
    <property type="entry name" value="LRR_RI"/>
    <property type="match status" value="1"/>
</dbReference>
<dbReference type="AlphaFoldDB" id="A0AAV7S5R0"/>
<sequence>MRVPGSSLRRCGLAGLCCGDLATVLCTNPSLLELTLTDNELGDSGARELCEGLRHPDCRLKKLEMWGCSLTDSCCEHLSLVLGINQNLLELDLGNNKLGDPGARLLCEGLKHPDCKLQKLMLDRCSLTESGCSDLSSVFCVNHRLTDLDLADNELWDSGVAKLCEGLRHPDCKLQRLGLRSCSLTGSSFAELSSMLCTSSSLTALNLGGNSLHDPAVSQLCEGLKHPGCRIQALELWMCSLTESSCVALSSVLSTSPSLTDLDLSDNEIGDSGVKRLCEGLKHTGCKVQKLRLDDTKLTDDCVPELCAALLEKRDLQRLSLRWNLLTDLSIVFFTPLLETCSSLSELKLSGNKFTDAGEVQSAQVLEGRKLLGKAVSLTVPVNYWAPVAKSQLFRLIRGYPGHGPDLQPQIDLLQDLSSQAPASQDDLLPQLRLVMAKNLQPLLDRLHPLLDRLAPLLDRLAPLLAKACPAAGQACPIAGQACPTAGQACPTAGQACPTAGQACPIAGQACPIAG</sequence>
<evidence type="ECO:0000256" key="1">
    <source>
        <dbReference type="ARBA" id="ARBA00004496"/>
    </source>
</evidence>
<dbReference type="PANTHER" id="PTHR45690:SF19">
    <property type="entry name" value="NACHT, LRR AND PYD DOMAINS-CONTAINING PROTEIN 3"/>
    <property type="match status" value="1"/>
</dbReference>
<gene>
    <name evidence="4" type="ORF">NDU88_011930</name>
</gene>
<proteinExistence type="predicted"/>
<keyword evidence="5" id="KW-1185">Reference proteome</keyword>
<evidence type="ECO:0000256" key="2">
    <source>
        <dbReference type="ARBA" id="ARBA00022490"/>
    </source>
</evidence>
<dbReference type="InterPro" id="IPR032675">
    <property type="entry name" value="LRR_dom_sf"/>
</dbReference>
<organism evidence="4 5">
    <name type="scientific">Pleurodeles waltl</name>
    <name type="common">Iberian ribbed newt</name>
    <dbReference type="NCBI Taxonomy" id="8319"/>
    <lineage>
        <taxon>Eukaryota</taxon>
        <taxon>Metazoa</taxon>
        <taxon>Chordata</taxon>
        <taxon>Craniata</taxon>
        <taxon>Vertebrata</taxon>
        <taxon>Euteleostomi</taxon>
        <taxon>Amphibia</taxon>
        <taxon>Batrachia</taxon>
        <taxon>Caudata</taxon>
        <taxon>Salamandroidea</taxon>
        <taxon>Salamandridae</taxon>
        <taxon>Pleurodelinae</taxon>
        <taxon>Pleurodeles</taxon>
    </lineage>
</organism>
<dbReference type="PANTHER" id="PTHR45690">
    <property type="entry name" value="NACHT, LRR AND PYD DOMAINS-CONTAINING PROTEIN 12"/>
    <property type="match status" value="1"/>
</dbReference>
<dbReference type="InterPro" id="IPR050637">
    <property type="entry name" value="NLRP_innate_immun_reg"/>
</dbReference>
<comment type="subcellular location">
    <subcellularLocation>
        <location evidence="1">Cytoplasm</location>
    </subcellularLocation>
</comment>
<reference evidence="4" key="1">
    <citation type="journal article" date="2022" name="bioRxiv">
        <title>Sequencing and chromosome-scale assembly of the giantPleurodeles waltlgenome.</title>
        <authorList>
            <person name="Brown T."/>
            <person name="Elewa A."/>
            <person name="Iarovenko S."/>
            <person name="Subramanian E."/>
            <person name="Araus A.J."/>
            <person name="Petzold A."/>
            <person name="Susuki M."/>
            <person name="Suzuki K.-i.T."/>
            <person name="Hayashi T."/>
            <person name="Toyoda A."/>
            <person name="Oliveira C."/>
            <person name="Osipova E."/>
            <person name="Leigh N.D."/>
            <person name="Simon A."/>
            <person name="Yun M.H."/>
        </authorList>
    </citation>
    <scope>NUCLEOTIDE SEQUENCE</scope>
    <source>
        <strain evidence="4">20211129_DDA</strain>
        <tissue evidence="4">Liver</tissue>
    </source>
</reference>
<dbReference type="InterPro" id="IPR001611">
    <property type="entry name" value="Leu-rich_rpt"/>
</dbReference>
<accession>A0AAV7S5R0</accession>
<protein>
    <submittedName>
        <fullName evidence="4">Uncharacterized protein</fullName>
    </submittedName>
</protein>